<reference evidence="1" key="3">
    <citation type="journal article" date="2017" name="Nature">
        <title>Genome sequence of the progenitor of the wheat D genome Aegilops tauschii.</title>
        <authorList>
            <person name="Luo M.C."/>
            <person name="Gu Y.Q."/>
            <person name="Puiu D."/>
            <person name="Wang H."/>
            <person name="Twardziok S.O."/>
            <person name="Deal K.R."/>
            <person name="Huo N."/>
            <person name="Zhu T."/>
            <person name="Wang L."/>
            <person name="Wang Y."/>
            <person name="McGuire P.E."/>
            <person name="Liu S."/>
            <person name="Long H."/>
            <person name="Ramasamy R.K."/>
            <person name="Rodriguez J.C."/>
            <person name="Van S.L."/>
            <person name="Yuan L."/>
            <person name="Wang Z."/>
            <person name="Xia Z."/>
            <person name="Xiao L."/>
            <person name="Anderson O.D."/>
            <person name="Ouyang S."/>
            <person name="Liang Y."/>
            <person name="Zimin A.V."/>
            <person name="Pertea G."/>
            <person name="Qi P."/>
            <person name="Bennetzen J.L."/>
            <person name="Dai X."/>
            <person name="Dawson M.W."/>
            <person name="Muller H.G."/>
            <person name="Kugler K."/>
            <person name="Rivarola-Duarte L."/>
            <person name="Spannagl M."/>
            <person name="Mayer K.F.X."/>
            <person name="Lu F.H."/>
            <person name="Bevan M.W."/>
            <person name="Leroy P."/>
            <person name="Li P."/>
            <person name="You F.M."/>
            <person name="Sun Q."/>
            <person name="Liu Z."/>
            <person name="Lyons E."/>
            <person name="Wicker T."/>
            <person name="Salzberg S.L."/>
            <person name="Devos K.M."/>
            <person name="Dvorak J."/>
        </authorList>
    </citation>
    <scope>NUCLEOTIDE SEQUENCE [LARGE SCALE GENOMIC DNA]</scope>
    <source>
        <strain evidence="1">cv. AL8/78</strain>
    </source>
</reference>
<reference evidence="1" key="5">
    <citation type="journal article" date="2021" name="G3 (Bethesda)">
        <title>Aegilops tauschii genome assembly Aet v5.0 features greater sequence contiguity and improved annotation.</title>
        <authorList>
            <person name="Wang L."/>
            <person name="Zhu T."/>
            <person name="Rodriguez J.C."/>
            <person name="Deal K.R."/>
            <person name="Dubcovsky J."/>
            <person name="McGuire P.E."/>
            <person name="Lux T."/>
            <person name="Spannagl M."/>
            <person name="Mayer K.F.X."/>
            <person name="Baldrich P."/>
            <person name="Meyers B.C."/>
            <person name="Huo N."/>
            <person name="Gu Y.Q."/>
            <person name="Zhou H."/>
            <person name="Devos K.M."/>
            <person name="Bennetzen J.L."/>
            <person name="Unver T."/>
            <person name="Budak H."/>
            <person name="Gulick P.J."/>
            <person name="Galiba G."/>
            <person name="Kalapos B."/>
            <person name="Nelson D.R."/>
            <person name="Li P."/>
            <person name="You F.M."/>
            <person name="Luo M.C."/>
            <person name="Dvorak J."/>
        </authorList>
    </citation>
    <scope>NUCLEOTIDE SEQUENCE [LARGE SCALE GENOMIC DNA]</scope>
    <source>
        <strain evidence="1">cv. AL8/78</strain>
    </source>
</reference>
<evidence type="ECO:0000313" key="1">
    <source>
        <dbReference type="EnsemblPlants" id="AET5Gv20512100.17"/>
    </source>
</evidence>
<dbReference type="Gramene" id="AET5Gv20512100.17">
    <property type="protein sequence ID" value="AET5Gv20512100.17"/>
    <property type="gene ID" value="AET5Gv20512100"/>
</dbReference>
<proteinExistence type="predicted"/>
<keyword evidence="2" id="KW-1185">Reference proteome</keyword>
<dbReference type="AlphaFoldDB" id="A0A453KTT5"/>
<accession>A0A453KTT5</accession>
<organism evidence="1 2">
    <name type="scientific">Aegilops tauschii subsp. strangulata</name>
    <name type="common">Goatgrass</name>
    <dbReference type="NCBI Taxonomy" id="200361"/>
    <lineage>
        <taxon>Eukaryota</taxon>
        <taxon>Viridiplantae</taxon>
        <taxon>Streptophyta</taxon>
        <taxon>Embryophyta</taxon>
        <taxon>Tracheophyta</taxon>
        <taxon>Spermatophyta</taxon>
        <taxon>Magnoliopsida</taxon>
        <taxon>Liliopsida</taxon>
        <taxon>Poales</taxon>
        <taxon>Poaceae</taxon>
        <taxon>BOP clade</taxon>
        <taxon>Pooideae</taxon>
        <taxon>Triticodae</taxon>
        <taxon>Triticeae</taxon>
        <taxon>Triticinae</taxon>
        <taxon>Aegilops</taxon>
    </lineage>
</organism>
<evidence type="ECO:0000313" key="2">
    <source>
        <dbReference type="Proteomes" id="UP000015105"/>
    </source>
</evidence>
<reference evidence="2" key="2">
    <citation type="journal article" date="2017" name="Nat. Plants">
        <title>The Aegilops tauschii genome reveals multiple impacts of transposons.</title>
        <authorList>
            <person name="Zhao G."/>
            <person name="Zou C."/>
            <person name="Li K."/>
            <person name="Wang K."/>
            <person name="Li T."/>
            <person name="Gao L."/>
            <person name="Zhang X."/>
            <person name="Wang H."/>
            <person name="Yang Z."/>
            <person name="Liu X."/>
            <person name="Jiang W."/>
            <person name="Mao L."/>
            <person name="Kong X."/>
            <person name="Jiao Y."/>
            <person name="Jia J."/>
        </authorList>
    </citation>
    <scope>NUCLEOTIDE SEQUENCE [LARGE SCALE GENOMIC DNA]</scope>
    <source>
        <strain evidence="2">cv. AL8/78</strain>
    </source>
</reference>
<dbReference type="Proteomes" id="UP000015105">
    <property type="component" value="Chromosome 5D"/>
</dbReference>
<reference evidence="1" key="4">
    <citation type="submission" date="2019-03" db="UniProtKB">
        <authorList>
            <consortium name="EnsemblPlants"/>
        </authorList>
    </citation>
    <scope>IDENTIFICATION</scope>
</reference>
<dbReference type="EnsemblPlants" id="AET5Gv20512100.17">
    <property type="protein sequence ID" value="AET5Gv20512100.17"/>
    <property type="gene ID" value="AET5Gv20512100"/>
</dbReference>
<protein>
    <submittedName>
        <fullName evidence="1">Uncharacterized protein</fullName>
    </submittedName>
</protein>
<sequence length="139" mass="15381">FPHVPESISIHYFLPHHHFPNMSIQIVATINQLKIINALYESSNHSKYNTNHRQGSKAAASIPDSVGAANPASACSSAWRASLKMRTFGRQVLCTSVHLRWKMVSCHNTGQQTQFSSSKRTALTSTTISLGCMVVFPLR</sequence>
<name>A0A453KTT5_AEGTS</name>
<reference evidence="2" key="1">
    <citation type="journal article" date="2014" name="Science">
        <title>Ancient hybridizations among the ancestral genomes of bread wheat.</title>
        <authorList>
            <consortium name="International Wheat Genome Sequencing Consortium,"/>
            <person name="Marcussen T."/>
            <person name="Sandve S.R."/>
            <person name="Heier L."/>
            <person name="Spannagl M."/>
            <person name="Pfeifer M."/>
            <person name="Jakobsen K.S."/>
            <person name="Wulff B.B."/>
            <person name="Steuernagel B."/>
            <person name="Mayer K.F."/>
            <person name="Olsen O.A."/>
        </authorList>
    </citation>
    <scope>NUCLEOTIDE SEQUENCE [LARGE SCALE GENOMIC DNA]</scope>
    <source>
        <strain evidence="2">cv. AL8/78</strain>
    </source>
</reference>